<protein>
    <submittedName>
        <fullName evidence="2">Zinc finger A20 and AN1 domain-containing stress-associated protein</fullName>
    </submittedName>
</protein>
<dbReference type="AlphaFoldDB" id="A0A9E7KWX2"/>
<dbReference type="OrthoDB" id="428577at2759"/>
<evidence type="ECO:0000256" key="1">
    <source>
        <dbReference type="SAM" id="MobiDB-lite"/>
    </source>
</evidence>
<evidence type="ECO:0000313" key="2">
    <source>
        <dbReference type="EMBL" id="URE35302.1"/>
    </source>
</evidence>
<dbReference type="EMBL" id="CP097510">
    <property type="protein sequence ID" value="URE35302.1"/>
    <property type="molecule type" value="Genomic_DNA"/>
</dbReference>
<reference evidence="2" key="1">
    <citation type="submission" date="2022-05" db="EMBL/GenBank/DDBJ databases">
        <title>The Musa troglodytarum L. genome provides insights into the mechanism of non-climacteric behaviour and enrichment of carotenoids.</title>
        <authorList>
            <person name="Wang J."/>
        </authorList>
    </citation>
    <scope>NUCLEOTIDE SEQUENCE</scope>
    <source>
        <tissue evidence="2">Leaf</tissue>
    </source>
</reference>
<dbReference type="Proteomes" id="UP001055439">
    <property type="component" value="Chromosome 8"/>
</dbReference>
<sequence>MEQLEKMGPPLAAAESEAGSRKVAAVLLLPGRGAPEGGGPVRAVQEEGEAVREVRVPVREHVLRGAPPPGDARVRVRLQGAWPRGDRQGQPRRREGQAAEDLKKTQEY</sequence>
<organism evidence="2 3">
    <name type="scientific">Musa troglodytarum</name>
    <name type="common">fe'i banana</name>
    <dbReference type="NCBI Taxonomy" id="320322"/>
    <lineage>
        <taxon>Eukaryota</taxon>
        <taxon>Viridiplantae</taxon>
        <taxon>Streptophyta</taxon>
        <taxon>Embryophyta</taxon>
        <taxon>Tracheophyta</taxon>
        <taxon>Spermatophyta</taxon>
        <taxon>Magnoliopsida</taxon>
        <taxon>Liliopsida</taxon>
        <taxon>Zingiberales</taxon>
        <taxon>Musaceae</taxon>
        <taxon>Musa</taxon>
    </lineage>
</organism>
<evidence type="ECO:0000313" key="3">
    <source>
        <dbReference type="Proteomes" id="UP001055439"/>
    </source>
</evidence>
<name>A0A9E7KWX2_9LILI</name>
<keyword evidence="3" id="KW-1185">Reference proteome</keyword>
<feature type="region of interest" description="Disordered" evidence="1">
    <location>
        <begin position="79"/>
        <end position="108"/>
    </location>
</feature>
<gene>
    <name evidence="2" type="ORF">MUK42_06811</name>
</gene>
<accession>A0A9E7KWX2</accession>
<feature type="compositionally biased region" description="Basic and acidic residues" evidence="1">
    <location>
        <begin position="84"/>
        <end position="108"/>
    </location>
</feature>
<proteinExistence type="predicted"/>